<name>A0A1V0GS54_9RHOB</name>
<sequence>MKTRNLVLAAVLSLAALPAAAAEQVKIAIGGASCLCYLPTVLADQLGLFEKHGIDAELIDFKGGSQALKAVVGGSADVVSGYYEHTINLAAKKQQLSAFVVYDRFPGIVVVVAPDETQNIKSIADLAGKTVGVTAPGSSTDFFLKYLLGKAGKAPNSASVVGIGLGATAVAALEQGQVDAAVTLDPAVTVLKARFPDLGILADTRSEADTEKLFGSDYPGGALYTMQTWIDEHPEAVKGMAAAMVETLDYIHSHSPEEIMAQMPPGMVGADKEAYLAALTASIPMYSETGLMDPKGAETVHAVFAAGSPEVKAANVDLSKTYTNAFVEEARAAMKAQ</sequence>
<organism evidence="6 7">
    <name type="scientific">Paracoccus yeei</name>
    <dbReference type="NCBI Taxonomy" id="147645"/>
    <lineage>
        <taxon>Bacteria</taxon>
        <taxon>Pseudomonadati</taxon>
        <taxon>Pseudomonadota</taxon>
        <taxon>Alphaproteobacteria</taxon>
        <taxon>Rhodobacterales</taxon>
        <taxon>Paracoccaceae</taxon>
        <taxon>Paracoccus</taxon>
    </lineage>
</organism>
<dbReference type="PANTHER" id="PTHR30024">
    <property type="entry name" value="ALIPHATIC SULFONATES-BINDING PROTEIN-RELATED"/>
    <property type="match status" value="1"/>
</dbReference>
<reference evidence="6" key="1">
    <citation type="submission" date="2017-12" db="EMBL/GenBank/DDBJ databases">
        <title>FDA dAtabase for Regulatory Grade micrObial Sequences (FDA-ARGOS): Supporting development and validation of Infectious Disease Dx tests.</title>
        <authorList>
            <person name="Campos J."/>
            <person name="Goldberg B."/>
            <person name="Tallon L."/>
            <person name="Sadzewicz L."/>
            <person name="Sengamalay N."/>
            <person name="Ott S."/>
            <person name="Godinez A."/>
            <person name="Nagaraj S."/>
            <person name="Vyas G."/>
            <person name="Aluvathingal J."/>
            <person name="Nadendla S."/>
            <person name="Geyer C."/>
            <person name="Nandy P."/>
            <person name="Hobson J."/>
            <person name="Sichtig H."/>
        </authorList>
    </citation>
    <scope>NUCLEOTIDE SEQUENCE</scope>
    <source>
        <strain evidence="6">FDAARGOS_252</strain>
    </source>
</reference>
<dbReference type="Pfam" id="PF09084">
    <property type="entry name" value="NMT1"/>
    <property type="match status" value="1"/>
</dbReference>
<evidence type="ECO:0000256" key="3">
    <source>
        <dbReference type="ARBA" id="ARBA00022729"/>
    </source>
</evidence>
<dbReference type="Gene3D" id="3.40.190.10">
    <property type="entry name" value="Periplasmic binding protein-like II"/>
    <property type="match status" value="2"/>
</dbReference>
<feature type="domain" description="Solute-binding protein family 3/N-terminal" evidence="5">
    <location>
        <begin position="24"/>
        <end position="251"/>
    </location>
</feature>
<dbReference type="EMBL" id="CP020442">
    <property type="protein sequence ID" value="ARC36674.1"/>
    <property type="molecule type" value="Genomic_DNA"/>
</dbReference>
<comment type="similarity">
    <text evidence="2">Belongs to the bacterial solute-binding protein SsuA/TauA family.</text>
</comment>
<protein>
    <submittedName>
        <fullName evidence="6">ABC transporter substrate-binding protein</fullName>
    </submittedName>
</protein>
<dbReference type="RefSeq" id="WP_080621317.1">
    <property type="nucleotide sequence ID" value="NZ_CAWMZI010000001.1"/>
</dbReference>
<dbReference type="GO" id="GO:0042918">
    <property type="term" value="P:alkanesulfonate transmembrane transport"/>
    <property type="evidence" value="ECO:0007669"/>
    <property type="project" value="TreeGrafter"/>
</dbReference>
<gene>
    <name evidence="6" type="ORF">A6J80_09990</name>
</gene>
<dbReference type="InterPro" id="IPR001638">
    <property type="entry name" value="Solute-binding_3/MltF_N"/>
</dbReference>
<dbReference type="InterPro" id="IPR015168">
    <property type="entry name" value="SsuA/THI5"/>
</dbReference>
<dbReference type="AlphaFoldDB" id="A0A1V0GS54"/>
<evidence type="ECO:0000259" key="5">
    <source>
        <dbReference type="SMART" id="SM00062"/>
    </source>
</evidence>
<dbReference type="PANTHER" id="PTHR30024:SF47">
    <property type="entry name" value="TAURINE-BINDING PERIPLASMIC PROTEIN"/>
    <property type="match status" value="1"/>
</dbReference>
<comment type="subcellular location">
    <subcellularLocation>
        <location evidence="1">Periplasm</location>
    </subcellularLocation>
</comment>
<dbReference type="SMART" id="SM00062">
    <property type="entry name" value="PBPb"/>
    <property type="match status" value="1"/>
</dbReference>
<keyword evidence="7" id="KW-1185">Reference proteome</keyword>
<keyword evidence="3 4" id="KW-0732">Signal</keyword>
<evidence type="ECO:0000256" key="1">
    <source>
        <dbReference type="ARBA" id="ARBA00004418"/>
    </source>
</evidence>
<dbReference type="SUPFAM" id="SSF53850">
    <property type="entry name" value="Periplasmic binding protein-like II"/>
    <property type="match status" value="1"/>
</dbReference>
<dbReference type="GO" id="GO:0042597">
    <property type="term" value="C:periplasmic space"/>
    <property type="evidence" value="ECO:0007669"/>
    <property type="project" value="UniProtKB-SubCell"/>
</dbReference>
<proteinExistence type="inferred from homology"/>
<evidence type="ECO:0000256" key="2">
    <source>
        <dbReference type="ARBA" id="ARBA00010742"/>
    </source>
</evidence>
<dbReference type="Proteomes" id="UP000191257">
    <property type="component" value="Chromosome"/>
</dbReference>
<evidence type="ECO:0000313" key="7">
    <source>
        <dbReference type="Proteomes" id="UP000191257"/>
    </source>
</evidence>
<evidence type="ECO:0000313" key="6">
    <source>
        <dbReference type="EMBL" id="ARC36674.1"/>
    </source>
</evidence>
<feature type="chain" id="PRO_5012414493" evidence="4">
    <location>
        <begin position="22"/>
        <end position="337"/>
    </location>
</feature>
<accession>A0A1V0GS54</accession>
<dbReference type="eggNOG" id="COG0715">
    <property type="taxonomic scope" value="Bacteria"/>
</dbReference>
<evidence type="ECO:0000256" key="4">
    <source>
        <dbReference type="SAM" id="SignalP"/>
    </source>
</evidence>
<dbReference type="STRING" id="147645.A6J80_09990"/>
<dbReference type="KEGG" id="pye:A6J80_09990"/>
<feature type="signal peptide" evidence="4">
    <location>
        <begin position="1"/>
        <end position="21"/>
    </location>
</feature>